<feature type="compositionally biased region" description="Polar residues" evidence="2">
    <location>
        <begin position="334"/>
        <end position="352"/>
    </location>
</feature>
<feature type="region of interest" description="Disordered" evidence="2">
    <location>
        <begin position="211"/>
        <end position="237"/>
    </location>
</feature>
<keyword evidence="1" id="KW-0863">Zinc-finger</keyword>
<evidence type="ECO:0000313" key="5">
    <source>
        <dbReference type="Proteomes" id="UP000269276"/>
    </source>
</evidence>
<evidence type="ECO:0000256" key="1">
    <source>
        <dbReference type="PROSITE-ProRule" id="PRU00042"/>
    </source>
</evidence>
<organism evidence="4 5">
    <name type="scientific">Hortaea werneckii</name>
    <name type="common">Black yeast</name>
    <name type="synonym">Cladosporium werneckii</name>
    <dbReference type="NCBI Taxonomy" id="91943"/>
    <lineage>
        <taxon>Eukaryota</taxon>
        <taxon>Fungi</taxon>
        <taxon>Dikarya</taxon>
        <taxon>Ascomycota</taxon>
        <taxon>Pezizomycotina</taxon>
        <taxon>Dothideomycetes</taxon>
        <taxon>Dothideomycetidae</taxon>
        <taxon>Mycosphaerellales</taxon>
        <taxon>Teratosphaeriaceae</taxon>
        <taxon>Hortaea</taxon>
    </lineage>
</organism>
<dbReference type="InterPro" id="IPR013087">
    <property type="entry name" value="Znf_C2H2_type"/>
</dbReference>
<evidence type="ECO:0000259" key="3">
    <source>
        <dbReference type="PROSITE" id="PS50157"/>
    </source>
</evidence>
<evidence type="ECO:0000313" key="4">
    <source>
        <dbReference type="EMBL" id="RMY70378.1"/>
    </source>
</evidence>
<keyword evidence="1" id="KW-0862">Zinc</keyword>
<dbReference type="SMART" id="SM00355">
    <property type="entry name" value="ZnF_C2H2"/>
    <property type="match status" value="6"/>
</dbReference>
<reference evidence="4 5" key="1">
    <citation type="journal article" date="2018" name="BMC Genomics">
        <title>Genomic evidence for intraspecific hybridization in a clonal and extremely halotolerant yeast.</title>
        <authorList>
            <person name="Gostincar C."/>
            <person name="Stajich J.E."/>
            <person name="Zupancic J."/>
            <person name="Zalar P."/>
            <person name="Gunde-Cimerman N."/>
        </authorList>
    </citation>
    <scope>NUCLEOTIDE SEQUENCE [LARGE SCALE GENOMIC DNA]</scope>
    <source>
        <strain evidence="4 5">EXF-2682</strain>
    </source>
</reference>
<feature type="region of interest" description="Disordered" evidence="2">
    <location>
        <begin position="670"/>
        <end position="761"/>
    </location>
</feature>
<feature type="region of interest" description="Disordered" evidence="2">
    <location>
        <begin position="312"/>
        <end position="352"/>
    </location>
</feature>
<dbReference type="PROSITE" id="PS50157">
    <property type="entry name" value="ZINC_FINGER_C2H2_2"/>
    <property type="match status" value="1"/>
</dbReference>
<feature type="compositionally biased region" description="Basic and acidic residues" evidence="2">
    <location>
        <begin position="730"/>
        <end position="748"/>
    </location>
</feature>
<dbReference type="Proteomes" id="UP000269276">
    <property type="component" value="Unassembled WGS sequence"/>
</dbReference>
<dbReference type="VEuPathDB" id="FungiDB:BTJ68_02440"/>
<name>A0A3M7E1F1_HORWE</name>
<feature type="compositionally biased region" description="Basic residues" evidence="2">
    <location>
        <begin position="215"/>
        <end position="225"/>
    </location>
</feature>
<gene>
    <name evidence="4" type="ORF">D0863_05814</name>
</gene>
<dbReference type="PROSITE" id="PS00028">
    <property type="entry name" value="ZINC_FINGER_C2H2_1"/>
    <property type="match status" value="1"/>
</dbReference>
<feature type="domain" description="C2H2-type" evidence="3">
    <location>
        <begin position="494"/>
        <end position="523"/>
    </location>
</feature>
<sequence length="761" mass="85227">MMDGDHWQTGFNLNGFEHQFPIVDQPFVYNDDTNIFAHINQPYERDGSAADDLTVQSPGTQVNVQEILPFTKRLDEPPRPFHANPQVSFQTQQVPLQYSYLDGHSSLTSAGGLQLGGPYEGSRSSFSRDSGFFSGAPGDAQQIYDVHQDTYDHPNLVQTLDGSGYTDDVFTVRSDPTANRGTAARVRGRLGRTRQIFPCNLCGRELKNLSEARPSKHRSQHTRPHKCSEPGCRRTQGFATNNDLERHRKSVHGKTPTVGMKKGYVCKGCPPVPEGHKVKFWPRRDNFKAHAFRKHVSDKSKKALDELLAASETERPPDAVDAGPESVCDPTFSGEYSGQQASYEMSSPTTVPSATPDLFQQGDYSSIINIESDIAGIGVQLAGLSSIENGLRSDFDDASTTLGADVTTSSNMATNLAMHTRSRTAVPQASELQSPPMPKLELSSSEAFPKSDMDGVEWPQQQSRPLLTRAAHKVHQPSQRQSVGQDCKHSEGDFICDEPGCGKRKKRECDLRKHRKRHSRPYGCTFADCWKRFGSRNDWKRHENSQHFLIDQWRCDMVIEGNHKCGSLFQSDDAMREHLLAQHTTALQLEASRKGNPLQRLVNLKTEHMHIGREAHHYYWCGFCDRLIAPVKDASNAWEDRFRHVGDHYDKENKHVDDWICVQANRRKGDISKPDRRKGKGSSNVKDDLDSDIDLGDAGIPNASPFSTDGSIVGFTSPSRSQVRKPNKRQRTDEDANIDAEHVSDHEWGISNFPPKGAEWK</sequence>
<comment type="caution">
    <text evidence="4">The sequence shown here is derived from an EMBL/GenBank/DDBJ whole genome shotgun (WGS) entry which is preliminary data.</text>
</comment>
<accession>A0A3M7E1F1</accession>
<evidence type="ECO:0000256" key="2">
    <source>
        <dbReference type="SAM" id="MobiDB-lite"/>
    </source>
</evidence>
<keyword evidence="1" id="KW-0479">Metal-binding</keyword>
<dbReference type="GO" id="GO:0008270">
    <property type="term" value="F:zinc ion binding"/>
    <property type="evidence" value="ECO:0007669"/>
    <property type="project" value="UniProtKB-KW"/>
</dbReference>
<proteinExistence type="predicted"/>
<feature type="compositionally biased region" description="Polar residues" evidence="2">
    <location>
        <begin position="423"/>
        <end position="433"/>
    </location>
</feature>
<protein>
    <recommendedName>
        <fullName evidence="3">C2H2-type domain-containing protein</fullName>
    </recommendedName>
</protein>
<dbReference type="AlphaFoldDB" id="A0A3M7E1F1"/>
<dbReference type="OrthoDB" id="6077919at2759"/>
<dbReference type="PANTHER" id="PTHR35391:SF3">
    <property type="entry name" value="FINGER DOMAIN PROTEIN, PUTATIVE (AFU_ORTHOLOGUE AFUA_8G04300)-RELATED"/>
    <property type="match status" value="1"/>
</dbReference>
<dbReference type="PANTHER" id="PTHR35391">
    <property type="entry name" value="C2H2-TYPE DOMAIN-CONTAINING PROTEIN-RELATED"/>
    <property type="match status" value="1"/>
</dbReference>
<feature type="region of interest" description="Disordered" evidence="2">
    <location>
        <begin position="420"/>
        <end position="443"/>
    </location>
</feature>
<dbReference type="EMBL" id="QWIP01000174">
    <property type="protein sequence ID" value="RMY70378.1"/>
    <property type="molecule type" value="Genomic_DNA"/>
</dbReference>
<dbReference type="Gene3D" id="3.30.160.60">
    <property type="entry name" value="Classic Zinc Finger"/>
    <property type="match status" value="2"/>
</dbReference>
<feature type="compositionally biased region" description="Polar residues" evidence="2">
    <location>
        <begin position="704"/>
        <end position="721"/>
    </location>
</feature>